<dbReference type="InterPro" id="IPR001509">
    <property type="entry name" value="Epimerase_deHydtase"/>
</dbReference>
<dbReference type="InterPro" id="IPR036291">
    <property type="entry name" value="NAD(P)-bd_dom_sf"/>
</dbReference>
<dbReference type="Proteomes" id="UP000272627">
    <property type="component" value="Unassembled WGS sequence"/>
</dbReference>
<feature type="domain" description="NAD-dependent epimerase/dehydratase" evidence="1">
    <location>
        <begin position="55"/>
        <end position="279"/>
    </location>
</feature>
<comment type="caution">
    <text evidence="2">The sequence shown here is derived from an EMBL/GenBank/DDBJ whole genome shotgun (WGS) entry which is preliminary data.</text>
</comment>
<sequence>MYTVDSGALPKRVFYADGKVIKWTEDIFSCQKASHTEYLANFEGRSCMSGDVALVAITGATGFVGSAVVRRLIERTGHSVRVAVRGAYACSSERIKVVSAQSLAPDNQWSDLVTGAHVVIHCAARVHVLNETADEPDQEYFRANVTATLNLAEQAAAAGVRRFIFLSSIKANGEFTHPGAPFRADDPCNPLDAYGVSKQKAEEGLRELSARSGMQVVIIRPVLVYGPGVKANFKSMMRWLDKGLPLPLGSINNRRSLVAVDNLADLAMVCVDHPAAGDQTFLVSDGDDLSTTRLLREMGKALGKPARLLPVPAGLLKSAAALLGKKAFSQRLCSSLQVDISKTCTMLDWHPPVSIEHAMQDTARYYLEHDKHD</sequence>
<evidence type="ECO:0000313" key="3">
    <source>
        <dbReference type="Proteomes" id="UP000272627"/>
    </source>
</evidence>
<evidence type="ECO:0000313" key="2">
    <source>
        <dbReference type="EMBL" id="RML98800.1"/>
    </source>
</evidence>
<accession>A0A3M3AEG3</accession>
<dbReference type="Gene3D" id="3.40.50.720">
    <property type="entry name" value="NAD(P)-binding Rossmann-like Domain"/>
    <property type="match status" value="1"/>
</dbReference>
<dbReference type="Pfam" id="PF01370">
    <property type="entry name" value="Epimerase"/>
    <property type="match status" value="1"/>
</dbReference>
<dbReference type="PANTHER" id="PTHR43245:SF58">
    <property type="entry name" value="BLL5923 PROTEIN"/>
    <property type="match status" value="1"/>
</dbReference>
<dbReference type="InterPro" id="IPR050177">
    <property type="entry name" value="Lipid_A_modif_metabolic_enz"/>
</dbReference>
<organism evidence="2 3">
    <name type="scientific">Pseudomonas amygdali pv. eriobotryae</name>
    <dbReference type="NCBI Taxonomy" id="129137"/>
    <lineage>
        <taxon>Bacteria</taxon>
        <taxon>Pseudomonadati</taxon>
        <taxon>Pseudomonadota</taxon>
        <taxon>Gammaproteobacteria</taxon>
        <taxon>Pseudomonadales</taxon>
        <taxon>Pseudomonadaceae</taxon>
        <taxon>Pseudomonas</taxon>
        <taxon>Pseudomonas amygdali</taxon>
    </lineage>
</organism>
<gene>
    <name evidence="2" type="ORF">ALQ86_100108</name>
</gene>
<proteinExistence type="predicted"/>
<evidence type="ECO:0000259" key="1">
    <source>
        <dbReference type="Pfam" id="PF01370"/>
    </source>
</evidence>
<name>A0A3M3AEG3_PSEA0</name>
<dbReference type="SUPFAM" id="SSF51735">
    <property type="entry name" value="NAD(P)-binding Rossmann-fold domains"/>
    <property type="match status" value="1"/>
</dbReference>
<protein>
    <recommendedName>
        <fullName evidence="1">NAD-dependent epimerase/dehydratase domain-containing protein</fullName>
    </recommendedName>
</protein>
<dbReference type="PANTHER" id="PTHR43245">
    <property type="entry name" value="BIFUNCTIONAL POLYMYXIN RESISTANCE PROTEIN ARNA"/>
    <property type="match status" value="1"/>
</dbReference>
<dbReference type="CDD" id="cd05232">
    <property type="entry name" value="UDP_G4E_4_SDR_e"/>
    <property type="match status" value="1"/>
</dbReference>
<dbReference type="FunFam" id="3.40.50.720:FF:000679">
    <property type="entry name" value="UDP-glucose 4-epimerase"/>
    <property type="match status" value="1"/>
</dbReference>
<dbReference type="EMBL" id="RBOA01000305">
    <property type="protein sequence ID" value="RML98800.1"/>
    <property type="molecule type" value="Genomic_DNA"/>
</dbReference>
<dbReference type="AlphaFoldDB" id="A0A3M3AEG3"/>
<reference evidence="2 3" key="1">
    <citation type="submission" date="2018-08" db="EMBL/GenBank/DDBJ databases">
        <title>Recombination of ecologically and evolutionarily significant loci maintains genetic cohesion in the Pseudomonas syringae species complex.</title>
        <authorList>
            <person name="Dillon M."/>
            <person name="Thakur S."/>
            <person name="Almeida R.N.D."/>
            <person name="Weir B.S."/>
            <person name="Guttman D.S."/>
        </authorList>
    </citation>
    <scope>NUCLEOTIDE SEQUENCE [LARGE SCALE GENOMIC DNA]</scope>
    <source>
        <strain evidence="2 3">ICMP 8636</strain>
    </source>
</reference>